<dbReference type="InterPro" id="IPR053840">
    <property type="entry name" value="Hfq_1"/>
</dbReference>
<accession>A0ABR9VSQ6</accession>
<gene>
    <name evidence="2" type="ORF">IQ217_11135</name>
</gene>
<evidence type="ECO:0000313" key="3">
    <source>
        <dbReference type="Proteomes" id="UP000658720"/>
    </source>
</evidence>
<organism evidence="2 3">
    <name type="scientific">Synechocystis salina LEGE 00031</name>
    <dbReference type="NCBI Taxonomy" id="1828736"/>
    <lineage>
        <taxon>Bacteria</taxon>
        <taxon>Bacillati</taxon>
        <taxon>Cyanobacteriota</taxon>
        <taxon>Cyanophyceae</taxon>
        <taxon>Synechococcales</taxon>
        <taxon>Merismopediaceae</taxon>
        <taxon>Synechocystis</taxon>
    </lineage>
</organism>
<comment type="caution">
    <text evidence="2">The sequence shown here is derived from an EMBL/GenBank/DDBJ whole genome shotgun (WGS) entry which is preliminary data.</text>
</comment>
<dbReference type="EMBL" id="JADEVV010000029">
    <property type="protein sequence ID" value="MBE9254385.1"/>
    <property type="molecule type" value="Genomic_DNA"/>
</dbReference>
<dbReference type="SUPFAM" id="SSF50182">
    <property type="entry name" value="Sm-like ribonucleoproteins"/>
    <property type="match status" value="1"/>
</dbReference>
<dbReference type="InterPro" id="IPR010920">
    <property type="entry name" value="LSM_dom_sf"/>
</dbReference>
<evidence type="ECO:0000313" key="2">
    <source>
        <dbReference type="EMBL" id="MBE9254385.1"/>
    </source>
</evidence>
<protein>
    <submittedName>
        <fullName evidence="2">RNA-binding protein hfq</fullName>
    </submittedName>
</protein>
<dbReference type="NCBIfam" id="NF047718">
    <property type="entry name" value="Hfq_rel_Cyano"/>
    <property type="match status" value="1"/>
</dbReference>
<dbReference type="RefSeq" id="WP_190598756.1">
    <property type="nucleotide sequence ID" value="NZ_JADEVV010000029.1"/>
</dbReference>
<dbReference type="Pfam" id="PF21979">
    <property type="entry name" value="Hfq_1"/>
    <property type="match status" value="1"/>
</dbReference>
<dbReference type="Gene3D" id="2.30.30.100">
    <property type="match status" value="1"/>
</dbReference>
<reference evidence="2 3" key="1">
    <citation type="submission" date="2020-10" db="EMBL/GenBank/DDBJ databases">
        <authorList>
            <person name="Castelo-Branco R."/>
            <person name="Eusebio N."/>
            <person name="Adriana R."/>
            <person name="Vieira A."/>
            <person name="Brugerolle De Fraissinette N."/>
            <person name="Rezende De Castro R."/>
            <person name="Schneider M.P."/>
            <person name="Vasconcelos V."/>
            <person name="Leao P.N."/>
        </authorList>
    </citation>
    <scope>NUCLEOTIDE SEQUENCE [LARGE SCALE GENOMIC DNA]</scope>
    <source>
        <strain evidence="2 3">LEGE 00031</strain>
    </source>
</reference>
<name>A0ABR9VSQ6_9SYNC</name>
<proteinExistence type="predicted"/>
<sequence>MSKFDSGLPSVRQVQLLIKDQTPVEVKLLTGDSIFGVIRWQDSDGLGLVDDSERSTIVRLAAIAYITPRR</sequence>
<feature type="domain" description="Hfq-related" evidence="1">
    <location>
        <begin position="8"/>
        <end position="68"/>
    </location>
</feature>
<evidence type="ECO:0000259" key="1">
    <source>
        <dbReference type="Pfam" id="PF21979"/>
    </source>
</evidence>
<keyword evidence="3" id="KW-1185">Reference proteome</keyword>
<dbReference type="Proteomes" id="UP000658720">
    <property type="component" value="Unassembled WGS sequence"/>
</dbReference>